<dbReference type="EMBL" id="MU853224">
    <property type="protein sequence ID" value="KAK4127860.1"/>
    <property type="molecule type" value="Genomic_DNA"/>
</dbReference>
<dbReference type="InterPro" id="IPR045063">
    <property type="entry name" value="Dynamin_N"/>
</dbReference>
<dbReference type="SMART" id="SM00053">
    <property type="entry name" value="DYNc"/>
    <property type="match status" value="1"/>
</dbReference>
<dbReference type="PANTHER" id="PTHR11566:SF212">
    <property type="entry name" value="DYNAMIN"/>
    <property type="match status" value="1"/>
</dbReference>
<feature type="domain" description="GED" evidence="19">
    <location>
        <begin position="806"/>
        <end position="899"/>
    </location>
</feature>
<dbReference type="InterPro" id="IPR027417">
    <property type="entry name" value="P-loop_NTPase"/>
</dbReference>
<dbReference type="GO" id="GO:0005874">
    <property type="term" value="C:microtubule"/>
    <property type="evidence" value="ECO:0007669"/>
    <property type="project" value="TreeGrafter"/>
</dbReference>
<dbReference type="GO" id="GO:0005525">
    <property type="term" value="F:GTP binding"/>
    <property type="evidence" value="ECO:0007669"/>
    <property type="project" value="UniProtKB-KW"/>
</dbReference>
<evidence type="ECO:0000256" key="7">
    <source>
        <dbReference type="ARBA" id="ARBA00022792"/>
    </source>
</evidence>
<evidence type="ECO:0000256" key="3">
    <source>
        <dbReference type="ARBA" id="ARBA00011980"/>
    </source>
</evidence>
<dbReference type="PROSITE" id="PS51388">
    <property type="entry name" value="GED"/>
    <property type="match status" value="1"/>
</dbReference>
<dbReference type="GO" id="GO:0031623">
    <property type="term" value="P:receptor internalization"/>
    <property type="evidence" value="ECO:0007669"/>
    <property type="project" value="TreeGrafter"/>
</dbReference>
<dbReference type="InterPro" id="IPR001401">
    <property type="entry name" value="Dynamin_GTPase"/>
</dbReference>
<comment type="caution">
    <text evidence="21">The sequence shown here is derived from an EMBL/GenBank/DDBJ whole genome shotgun (WGS) entry which is preliminary data.</text>
</comment>
<keyword evidence="15" id="KW-1015">Disulfide bond</keyword>
<protein>
    <recommendedName>
        <fullName evidence="3">dynamin GTPase</fullName>
        <ecNumber evidence="3">3.6.5.5</ecNumber>
    </recommendedName>
</protein>
<evidence type="ECO:0000256" key="18">
    <source>
        <dbReference type="SAM" id="MobiDB-lite"/>
    </source>
</evidence>
<keyword evidence="9" id="KW-0460">Magnesium</keyword>
<dbReference type="PANTHER" id="PTHR11566">
    <property type="entry name" value="DYNAMIN"/>
    <property type="match status" value="1"/>
</dbReference>
<evidence type="ECO:0000256" key="12">
    <source>
        <dbReference type="ARBA" id="ARBA00023128"/>
    </source>
</evidence>
<proteinExistence type="inferred from homology"/>
<dbReference type="InterPro" id="IPR020850">
    <property type="entry name" value="GED_dom"/>
</dbReference>
<dbReference type="AlphaFoldDB" id="A0AAN6U7F8"/>
<comment type="catalytic activity">
    <reaction evidence="16">
        <text>GTP + H2O = GDP + phosphate + H(+)</text>
        <dbReference type="Rhea" id="RHEA:19669"/>
        <dbReference type="ChEBI" id="CHEBI:15377"/>
        <dbReference type="ChEBI" id="CHEBI:15378"/>
        <dbReference type="ChEBI" id="CHEBI:37565"/>
        <dbReference type="ChEBI" id="CHEBI:43474"/>
        <dbReference type="ChEBI" id="CHEBI:58189"/>
        <dbReference type="EC" id="3.6.5.5"/>
    </reaction>
</comment>
<dbReference type="GO" id="GO:0005886">
    <property type="term" value="C:plasma membrane"/>
    <property type="evidence" value="ECO:0007669"/>
    <property type="project" value="TreeGrafter"/>
</dbReference>
<dbReference type="PROSITE" id="PS51718">
    <property type="entry name" value="G_DYNAMIN_2"/>
    <property type="match status" value="1"/>
</dbReference>
<gene>
    <name evidence="21" type="ORF">N657DRAFT_590588</name>
</gene>
<dbReference type="CDD" id="cd08771">
    <property type="entry name" value="DLP_1"/>
    <property type="match status" value="1"/>
</dbReference>
<dbReference type="Gene3D" id="3.40.50.300">
    <property type="entry name" value="P-loop containing nucleotide triphosphate hydrolases"/>
    <property type="match status" value="1"/>
</dbReference>
<evidence type="ECO:0000256" key="10">
    <source>
        <dbReference type="ARBA" id="ARBA00022946"/>
    </source>
</evidence>
<dbReference type="InterPro" id="IPR000375">
    <property type="entry name" value="Dynamin_stalk"/>
</dbReference>
<evidence type="ECO:0000256" key="1">
    <source>
        <dbReference type="ARBA" id="ARBA00004273"/>
    </source>
</evidence>
<dbReference type="InterPro" id="IPR056495">
    <property type="entry name" value="LIS_MGM1"/>
</dbReference>
<feature type="region of interest" description="Disordered" evidence="18">
    <location>
        <begin position="161"/>
        <end position="186"/>
    </location>
</feature>
<dbReference type="InterPro" id="IPR030381">
    <property type="entry name" value="G_DYNAMIN_dom"/>
</dbReference>
<keyword evidence="13 17" id="KW-0342">GTP-binding</keyword>
<keyword evidence="10" id="KW-0809">Transit peptide</keyword>
<evidence type="ECO:0000256" key="11">
    <source>
        <dbReference type="ARBA" id="ARBA00022989"/>
    </source>
</evidence>
<keyword evidence="11" id="KW-1133">Transmembrane helix</keyword>
<organism evidence="21 22">
    <name type="scientific">Parathielavia appendiculata</name>
    <dbReference type="NCBI Taxonomy" id="2587402"/>
    <lineage>
        <taxon>Eukaryota</taxon>
        <taxon>Fungi</taxon>
        <taxon>Dikarya</taxon>
        <taxon>Ascomycota</taxon>
        <taxon>Pezizomycotina</taxon>
        <taxon>Sordariomycetes</taxon>
        <taxon>Sordariomycetidae</taxon>
        <taxon>Sordariales</taxon>
        <taxon>Chaetomiaceae</taxon>
        <taxon>Parathielavia</taxon>
    </lineage>
</organism>
<dbReference type="InterPro" id="IPR019762">
    <property type="entry name" value="Dynamin_GTPase_CS"/>
</dbReference>
<keyword evidence="8" id="KW-0378">Hydrolase</keyword>
<dbReference type="GO" id="GO:0008017">
    <property type="term" value="F:microtubule binding"/>
    <property type="evidence" value="ECO:0007669"/>
    <property type="project" value="TreeGrafter"/>
</dbReference>
<evidence type="ECO:0000256" key="13">
    <source>
        <dbReference type="ARBA" id="ARBA00023134"/>
    </source>
</evidence>
<dbReference type="GO" id="GO:0005743">
    <property type="term" value="C:mitochondrial inner membrane"/>
    <property type="evidence" value="ECO:0007669"/>
    <property type="project" value="UniProtKB-SubCell"/>
</dbReference>
<name>A0AAN6U7F8_9PEZI</name>
<comment type="similarity">
    <text evidence="17">Belongs to the TRAFAC class dynamin-like GTPase superfamily. Dynamin/Fzo/YdjA family.</text>
</comment>
<dbReference type="EC" id="3.6.5.5" evidence="3"/>
<dbReference type="PRINTS" id="PR00195">
    <property type="entry name" value="DYNAMIN"/>
</dbReference>
<evidence type="ECO:0000256" key="6">
    <source>
        <dbReference type="ARBA" id="ARBA00022741"/>
    </source>
</evidence>
<keyword evidence="6 17" id="KW-0547">Nucleotide-binding</keyword>
<reference evidence="21" key="1">
    <citation type="journal article" date="2023" name="Mol. Phylogenet. Evol.">
        <title>Genome-scale phylogeny and comparative genomics of the fungal order Sordariales.</title>
        <authorList>
            <person name="Hensen N."/>
            <person name="Bonometti L."/>
            <person name="Westerberg I."/>
            <person name="Brannstrom I.O."/>
            <person name="Guillou S."/>
            <person name="Cros-Aarteil S."/>
            <person name="Calhoun S."/>
            <person name="Haridas S."/>
            <person name="Kuo A."/>
            <person name="Mondo S."/>
            <person name="Pangilinan J."/>
            <person name="Riley R."/>
            <person name="LaButti K."/>
            <person name="Andreopoulos B."/>
            <person name="Lipzen A."/>
            <person name="Chen C."/>
            <person name="Yan M."/>
            <person name="Daum C."/>
            <person name="Ng V."/>
            <person name="Clum A."/>
            <person name="Steindorff A."/>
            <person name="Ohm R.A."/>
            <person name="Martin F."/>
            <person name="Silar P."/>
            <person name="Natvig D.O."/>
            <person name="Lalanne C."/>
            <person name="Gautier V."/>
            <person name="Ament-Velasquez S.L."/>
            <person name="Kruys A."/>
            <person name="Hutchinson M.I."/>
            <person name="Powell A.J."/>
            <person name="Barry K."/>
            <person name="Miller A.N."/>
            <person name="Grigoriev I.V."/>
            <person name="Debuchy R."/>
            <person name="Gladieux P."/>
            <person name="Hiltunen Thoren M."/>
            <person name="Johannesson H."/>
        </authorList>
    </citation>
    <scope>NUCLEOTIDE SEQUENCE</scope>
    <source>
        <strain evidence="21">CBS 731.68</strain>
    </source>
</reference>
<keyword evidence="5" id="KW-0479">Metal-binding</keyword>
<keyword evidence="4" id="KW-0812">Transmembrane</keyword>
<dbReference type="GO" id="GO:0046872">
    <property type="term" value="F:metal ion binding"/>
    <property type="evidence" value="ECO:0007669"/>
    <property type="project" value="UniProtKB-KW"/>
</dbReference>
<evidence type="ECO:0000256" key="16">
    <source>
        <dbReference type="ARBA" id="ARBA00048040"/>
    </source>
</evidence>
<dbReference type="GO" id="GO:0061024">
    <property type="term" value="P:membrane organization"/>
    <property type="evidence" value="ECO:0007669"/>
    <property type="project" value="UniProtKB-ARBA"/>
</dbReference>
<dbReference type="GO" id="GO:0005758">
    <property type="term" value="C:mitochondrial intermembrane space"/>
    <property type="evidence" value="ECO:0007669"/>
    <property type="project" value="UniProtKB-SubCell"/>
</dbReference>
<keyword evidence="12" id="KW-0496">Mitochondrion</keyword>
<dbReference type="InterPro" id="IPR022812">
    <property type="entry name" value="Dynamin"/>
</dbReference>
<dbReference type="PROSITE" id="PS00410">
    <property type="entry name" value="G_DYNAMIN_1"/>
    <property type="match status" value="1"/>
</dbReference>
<keyword evidence="7" id="KW-0999">Mitochondrion inner membrane</keyword>
<dbReference type="Pfam" id="PF00350">
    <property type="entry name" value="Dynamin_N"/>
    <property type="match status" value="1"/>
</dbReference>
<dbReference type="RefSeq" id="XP_062651631.1">
    <property type="nucleotide sequence ID" value="XM_062789890.1"/>
</dbReference>
<dbReference type="Pfam" id="PF24550">
    <property type="entry name" value="LIS_MGM1"/>
    <property type="match status" value="1"/>
</dbReference>
<evidence type="ECO:0000256" key="9">
    <source>
        <dbReference type="ARBA" id="ARBA00022842"/>
    </source>
</evidence>
<evidence type="ECO:0000256" key="15">
    <source>
        <dbReference type="ARBA" id="ARBA00023157"/>
    </source>
</evidence>
<dbReference type="FunFam" id="3.40.50.300:FF:000741">
    <property type="entry name" value="Putative mitochondrial dynamin GTPase"/>
    <property type="match status" value="1"/>
</dbReference>
<evidence type="ECO:0000313" key="22">
    <source>
        <dbReference type="Proteomes" id="UP001302602"/>
    </source>
</evidence>
<sequence length="929" mass="102624">MSAQLRAVGAMSPLARHVTVRAVRHFHQLPTGGIQRAELAARSFRRSLQFPSNAYHNAVIVRNASFARLLPKLAIKFIRIPALFGGLVIGTVGWIQYQAIQVSNSAQEMYGNMKNTVTSTASSLWGSAKDIAEQTKKGWDNTKDQFEMPEWLDKIMRGEGEAGYGKSSSGGQGGPEPPKQSRAGAAAVAGASAAAYGYDQPDENDERTPEEVLKDDHMMYITKRMIEIRNLLQKVGQSNTVTLPSIVVIGSQSSGKSSVLEAIVGHEFLPKGSNMITRRPIELTLVNNPEARTDYGEFPDLGLSKVTDFTLIQKTLTELNQSVPESLCVTDDPIRLIIHSPRIPDLSLIDLPGYIQVAGENQPRELKRKISELCDKYIRGPNIILAISAADTDLANSTALQASRRVDPRGERTIGVITKMDLVEPEKGVAILTDRQYPLRLGYIGVISKLPPQTGLFRRETSNLLVGISRNEKAFFNSYPSQFGPESGVSTGTMTLRKKLMQVLEQQMSSKLHETTESIQRELEETTYQFKVQYNEQPMSAEAYLAASLDDFKHQFHEFTTSFGRAQLQGLLKSALDQKVLDQLAARYWNRPVEDLSVAPHEPDTIADLPKADPNSPYWHRQLDTAASGLTRLGVGRLAAAVAASAVQSNIDKLLDKSSFSKHPSARKVISEAASTVLADRSYATSDGIEISIKPYKFDPDVQPNEWAQAREHVVGLLQTELDQCQAAMKSLENSVGGRKKLKEVMSFVDKARKGEVIVEGDHPSGAGGFSSALLARGREAVFLRDRADIINMRIQAAKSRKCKILENKYYCPEVFLDAVATKLAQTAVLFLNVEMLNDFYVRFPREVESKLREHMAAGGLERFAREDPKIRRHLDLIHRKELLELVLAKIEDLHRFGGGSGAAAAGMGLRVGVRESGEVGKRSGRRFF</sequence>
<evidence type="ECO:0000256" key="4">
    <source>
        <dbReference type="ARBA" id="ARBA00022692"/>
    </source>
</evidence>
<evidence type="ECO:0000259" key="19">
    <source>
        <dbReference type="PROSITE" id="PS51388"/>
    </source>
</evidence>
<evidence type="ECO:0000259" key="20">
    <source>
        <dbReference type="PROSITE" id="PS51718"/>
    </source>
</evidence>
<accession>A0AAN6U7F8</accession>
<dbReference type="Pfam" id="PF01031">
    <property type="entry name" value="Dynamin_M"/>
    <property type="match status" value="1"/>
</dbReference>
<evidence type="ECO:0000256" key="5">
    <source>
        <dbReference type="ARBA" id="ARBA00022723"/>
    </source>
</evidence>
<evidence type="ECO:0000256" key="2">
    <source>
        <dbReference type="ARBA" id="ARBA00004569"/>
    </source>
</evidence>
<evidence type="ECO:0000256" key="14">
    <source>
        <dbReference type="ARBA" id="ARBA00023136"/>
    </source>
</evidence>
<evidence type="ECO:0000256" key="8">
    <source>
        <dbReference type="ARBA" id="ARBA00022801"/>
    </source>
</evidence>
<dbReference type="GO" id="GO:0003924">
    <property type="term" value="F:GTPase activity"/>
    <property type="evidence" value="ECO:0007669"/>
    <property type="project" value="InterPro"/>
</dbReference>
<keyword evidence="14" id="KW-0472">Membrane</keyword>
<evidence type="ECO:0000313" key="21">
    <source>
        <dbReference type="EMBL" id="KAK4127860.1"/>
    </source>
</evidence>
<evidence type="ECO:0000256" key="17">
    <source>
        <dbReference type="RuleBase" id="RU003932"/>
    </source>
</evidence>
<keyword evidence="22" id="KW-1185">Reference proteome</keyword>
<dbReference type="Proteomes" id="UP001302602">
    <property type="component" value="Unassembled WGS sequence"/>
</dbReference>
<dbReference type="SUPFAM" id="SSF52540">
    <property type="entry name" value="P-loop containing nucleoside triphosphate hydrolases"/>
    <property type="match status" value="1"/>
</dbReference>
<feature type="domain" description="Dynamin-type G" evidence="20">
    <location>
        <begin position="240"/>
        <end position="513"/>
    </location>
</feature>
<reference evidence="21" key="2">
    <citation type="submission" date="2023-05" db="EMBL/GenBank/DDBJ databases">
        <authorList>
            <consortium name="Lawrence Berkeley National Laboratory"/>
            <person name="Steindorff A."/>
            <person name="Hensen N."/>
            <person name="Bonometti L."/>
            <person name="Westerberg I."/>
            <person name="Brannstrom I.O."/>
            <person name="Guillou S."/>
            <person name="Cros-Aarteil S."/>
            <person name="Calhoun S."/>
            <person name="Haridas S."/>
            <person name="Kuo A."/>
            <person name="Mondo S."/>
            <person name="Pangilinan J."/>
            <person name="Riley R."/>
            <person name="Labutti K."/>
            <person name="Andreopoulos B."/>
            <person name="Lipzen A."/>
            <person name="Chen C."/>
            <person name="Yanf M."/>
            <person name="Daum C."/>
            <person name="Ng V."/>
            <person name="Clum A."/>
            <person name="Ohm R."/>
            <person name="Martin F."/>
            <person name="Silar P."/>
            <person name="Natvig D."/>
            <person name="Lalanne C."/>
            <person name="Gautier V."/>
            <person name="Ament-Velasquez S.L."/>
            <person name="Kruys A."/>
            <person name="Hutchinson M.I."/>
            <person name="Powell A.J."/>
            <person name="Barry K."/>
            <person name="Miller A.N."/>
            <person name="Grigoriev I.V."/>
            <person name="Debuchy R."/>
            <person name="Gladieux P."/>
            <person name="Thoren M.H."/>
            <person name="Johannesson H."/>
        </authorList>
    </citation>
    <scope>NUCLEOTIDE SEQUENCE</scope>
    <source>
        <strain evidence="21">CBS 731.68</strain>
    </source>
</reference>
<dbReference type="GeneID" id="87826660"/>
<comment type="subcellular location">
    <subcellularLocation>
        <location evidence="1">Mitochondrion inner membrane</location>
    </subcellularLocation>
    <subcellularLocation>
        <location evidence="2">Mitochondrion intermembrane space</location>
    </subcellularLocation>
</comment>